<organism evidence="2 3">
    <name type="scientific">Nocardia panacis</name>
    <dbReference type="NCBI Taxonomy" id="2340916"/>
    <lineage>
        <taxon>Bacteria</taxon>
        <taxon>Bacillati</taxon>
        <taxon>Actinomycetota</taxon>
        <taxon>Actinomycetes</taxon>
        <taxon>Mycobacteriales</taxon>
        <taxon>Nocardiaceae</taxon>
        <taxon>Nocardia</taxon>
    </lineage>
</organism>
<keyword evidence="2" id="KW-0238">DNA-binding</keyword>
<evidence type="ECO:0000313" key="2">
    <source>
        <dbReference type="EMBL" id="RJO77643.1"/>
    </source>
</evidence>
<reference evidence="2 3" key="1">
    <citation type="submission" date="2018-09" db="EMBL/GenBank/DDBJ databases">
        <title>YIM PH21274 draft genome.</title>
        <authorList>
            <person name="Miao C."/>
        </authorList>
    </citation>
    <scope>NUCLEOTIDE SEQUENCE [LARGE SCALE GENOMIC DNA]</scope>
    <source>
        <strain evidence="2 3">YIM PH 21724</strain>
    </source>
</reference>
<dbReference type="AlphaFoldDB" id="A0A3A4K0Q0"/>
<feature type="domain" description="Helix-turn-helix" evidence="1">
    <location>
        <begin position="8"/>
        <end position="57"/>
    </location>
</feature>
<dbReference type="InterPro" id="IPR009061">
    <property type="entry name" value="DNA-bd_dom_put_sf"/>
</dbReference>
<evidence type="ECO:0000259" key="1">
    <source>
        <dbReference type="Pfam" id="PF12728"/>
    </source>
</evidence>
<dbReference type="EMBL" id="QZFU01000015">
    <property type="protein sequence ID" value="RJO77643.1"/>
    <property type="molecule type" value="Genomic_DNA"/>
</dbReference>
<sequence>MDTGSDIWLSTEEVAQRLKVPEKTLAVWASGRRGPRFARIGRFRRYKLDDLLAWEDEQLANGGGSNICSHNAL</sequence>
<comment type="caution">
    <text evidence="2">The sequence shown here is derived from an EMBL/GenBank/DDBJ whole genome shotgun (WGS) entry which is preliminary data.</text>
</comment>
<proteinExistence type="predicted"/>
<keyword evidence="3" id="KW-1185">Reference proteome</keyword>
<gene>
    <name evidence="2" type="ORF">D5S18_07875</name>
</gene>
<dbReference type="GO" id="GO:0003677">
    <property type="term" value="F:DNA binding"/>
    <property type="evidence" value="ECO:0007669"/>
    <property type="project" value="UniProtKB-KW"/>
</dbReference>
<protein>
    <submittedName>
        <fullName evidence="2">DNA-binding protein</fullName>
    </submittedName>
</protein>
<evidence type="ECO:0000313" key="3">
    <source>
        <dbReference type="Proteomes" id="UP000266677"/>
    </source>
</evidence>
<name>A0A3A4K0Q0_9NOCA</name>
<accession>A0A3A4K0Q0</accession>
<dbReference type="OrthoDB" id="194758at2"/>
<dbReference type="Proteomes" id="UP000266677">
    <property type="component" value="Unassembled WGS sequence"/>
</dbReference>
<dbReference type="Pfam" id="PF12728">
    <property type="entry name" value="HTH_17"/>
    <property type="match status" value="1"/>
</dbReference>
<dbReference type="SUPFAM" id="SSF46955">
    <property type="entry name" value="Putative DNA-binding domain"/>
    <property type="match status" value="1"/>
</dbReference>
<dbReference type="InterPro" id="IPR041657">
    <property type="entry name" value="HTH_17"/>
</dbReference>